<dbReference type="RefSeq" id="WP_226753689.1">
    <property type="nucleotide sequence ID" value="NZ_JAJATW010000006.1"/>
</dbReference>
<sequence length="110" mass="12607">MKKFIILLVKGYQLFISPFLGNNCRFYPSCSRYMIESIERFGVFKGVYLGLRRLSKCHPWHEGGMDPVPPCGCHSDKENQDSQSKHVQAKEPQAKDNRTLAKDDTKKTPS</sequence>
<evidence type="ECO:0000313" key="3">
    <source>
        <dbReference type="EMBL" id="MCB5161308.1"/>
    </source>
</evidence>
<dbReference type="EMBL" id="JAJATW010000006">
    <property type="protein sequence ID" value="MCB5161308.1"/>
    <property type="molecule type" value="Genomic_DNA"/>
</dbReference>
<dbReference type="Pfam" id="PF01809">
    <property type="entry name" value="YidD"/>
    <property type="match status" value="1"/>
</dbReference>
<protein>
    <recommendedName>
        <fullName evidence="1">Putative membrane protein insertion efficiency factor</fullName>
    </recommendedName>
</protein>
<feature type="region of interest" description="Disordered" evidence="2">
    <location>
        <begin position="69"/>
        <end position="110"/>
    </location>
</feature>
<reference evidence="3" key="1">
    <citation type="submission" date="2021-10" db="EMBL/GenBank/DDBJ databases">
        <title>Marinomonas pontica sp. nov., isolated from the Black Sea.</title>
        <authorList>
            <person name="Zhao L.-H."/>
            <person name="Xue J.-H."/>
        </authorList>
    </citation>
    <scope>NUCLEOTIDE SEQUENCE</scope>
    <source>
        <strain evidence="3">E8</strain>
    </source>
</reference>
<evidence type="ECO:0000256" key="2">
    <source>
        <dbReference type="SAM" id="MobiDB-lite"/>
    </source>
</evidence>
<keyword evidence="1" id="KW-0472">Membrane</keyword>
<gene>
    <name evidence="3" type="primary">yidD</name>
    <name evidence="3" type="ORF">LG368_05260</name>
</gene>
<evidence type="ECO:0000256" key="1">
    <source>
        <dbReference type="HAMAP-Rule" id="MF_00386"/>
    </source>
</evidence>
<dbReference type="NCBIfam" id="TIGR00278">
    <property type="entry name" value="membrane protein insertion efficiency factor YidD"/>
    <property type="match status" value="1"/>
</dbReference>
<dbReference type="GO" id="GO:0005886">
    <property type="term" value="C:plasma membrane"/>
    <property type="evidence" value="ECO:0007669"/>
    <property type="project" value="UniProtKB-SubCell"/>
</dbReference>
<keyword evidence="4" id="KW-1185">Reference proteome</keyword>
<comment type="function">
    <text evidence="1">Could be involved in insertion of integral membrane proteins into the membrane.</text>
</comment>
<comment type="caution">
    <text evidence="3">The sequence shown here is derived from an EMBL/GenBank/DDBJ whole genome shotgun (WGS) entry which is preliminary data.</text>
</comment>
<keyword evidence="1" id="KW-1003">Cell membrane</keyword>
<comment type="similarity">
    <text evidence="1">Belongs to the UPF0161 family.</text>
</comment>
<comment type="subcellular location">
    <subcellularLocation>
        <location evidence="1">Cell membrane</location>
        <topology evidence="1">Peripheral membrane protein</topology>
        <orientation evidence="1">Cytoplasmic side</orientation>
    </subcellularLocation>
</comment>
<dbReference type="HAMAP" id="MF_00386">
    <property type="entry name" value="UPF0161_YidD"/>
    <property type="match status" value="1"/>
</dbReference>
<evidence type="ECO:0000313" key="4">
    <source>
        <dbReference type="Proteomes" id="UP001139095"/>
    </source>
</evidence>
<dbReference type="InterPro" id="IPR002696">
    <property type="entry name" value="Membr_insert_effic_factor_YidD"/>
</dbReference>
<dbReference type="Proteomes" id="UP001139095">
    <property type="component" value="Unassembled WGS sequence"/>
</dbReference>
<accession>A0A9X1LEE4</accession>
<dbReference type="PANTHER" id="PTHR33383">
    <property type="entry name" value="MEMBRANE PROTEIN INSERTION EFFICIENCY FACTOR-RELATED"/>
    <property type="match status" value="1"/>
</dbReference>
<feature type="compositionally biased region" description="Basic and acidic residues" evidence="2">
    <location>
        <begin position="74"/>
        <end position="110"/>
    </location>
</feature>
<proteinExistence type="inferred from homology"/>
<organism evidence="3 4">
    <name type="scientific">Marinomonas algarum</name>
    <dbReference type="NCBI Taxonomy" id="2883105"/>
    <lineage>
        <taxon>Bacteria</taxon>
        <taxon>Pseudomonadati</taxon>
        <taxon>Pseudomonadota</taxon>
        <taxon>Gammaproteobacteria</taxon>
        <taxon>Oceanospirillales</taxon>
        <taxon>Oceanospirillaceae</taxon>
        <taxon>Marinomonas</taxon>
    </lineage>
</organism>
<dbReference type="SMART" id="SM01234">
    <property type="entry name" value="Haemolytic"/>
    <property type="match status" value="1"/>
</dbReference>
<dbReference type="PANTHER" id="PTHR33383:SF1">
    <property type="entry name" value="MEMBRANE PROTEIN INSERTION EFFICIENCY FACTOR-RELATED"/>
    <property type="match status" value="1"/>
</dbReference>
<dbReference type="AlphaFoldDB" id="A0A9X1LEE4"/>
<name>A0A9X1LEE4_9GAMM</name>